<comment type="function">
    <text evidence="5">Molecular adapter which is involved in cilium biogenesis. Part of a functional complex including OFD1 a centriolar protein involved in cilium assembly. Could regulate the cAMP-dependent phosphorylation of OFD1, and its subsequent ubiquitination by PJA2 which ultimately leads to its proteasomal degradation.</text>
</comment>
<evidence type="ECO:0000259" key="8">
    <source>
        <dbReference type="PROSITE" id="PS50086"/>
    </source>
</evidence>
<gene>
    <name evidence="9" type="ORF">PCOS0759_LOCUS371</name>
    <name evidence="10" type="ORF">PCOS0759_LOCUS372</name>
</gene>
<dbReference type="Pfam" id="PF00566">
    <property type="entry name" value="RabGAP-TBC"/>
    <property type="match status" value="1"/>
</dbReference>
<feature type="region of interest" description="Disordered" evidence="7">
    <location>
        <begin position="946"/>
        <end position="1163"/>
    </location>
</feature>
<feature type="compositionally biased region" description="Basic and acidic residues" evidence="7">
    <location>
        <begin position="985"/>
        <end position="1010"/>
    </location>
</feature>
<evidence type="ECO:0000256" key="6">
    <source>
        <dbReference type="SAM" id="Coils"/>
    </source>
</evidence>
<feature type="compositionally biased region" description="Polar residues" evidence="7">
    <location>
        <begin position="1391"/>
        <end position="1403"/>
    </location>
</feature>
<feature type="region of interest" description="Disordered" evidence="7">
    <location>
        <begin position="1"/>
        <end position="31"/>
    </location>
</feature>
<organism evidence="9">
    <name type="scientific">Percolomonas cosmopolitus</name>
    <dbReference type="NCBI Taxonomy" id="63605"/>
    <lineage>
        <taxon>Eukaryota</taxon>
        <taxon>Discoba</taxon>
        <taxon>Heterolobosea</taxon>
        <taxon>Tetramitia</taxon>
        <taxon>Eutetramitia</taxon>
        <taxon>Percolomonadidae</taxon>
        <taxon>Percolomonas</taxon>
    </lineage>
</organism>
<dbReference type="Gene3D" id="1.10.472.80">
    <property type="entry name" value="Ypt/Rab-GAP domain of gyp1p, domain 3"/>
    <property type="match status" value="1"/>
</dbReference>
<feature type="compositionally biased region" description="Polar residues" evidence="7">
    <location>
        <begin position="1278"/>
        <end position="1292"/>
    </location>
</feature>
<dbReference type="GO" id="GO:0030030">
    <property type="term" value="P:cell projection organization"/>
    <property type="evidence" value="ECO:0007669"/>
    <property type="project" value="UniProtKB-KW"/>
</dbReference>
<evidence type="ECO:0000256" key="4">
    <source>
        <dbReference type="ARBA" id="ARBA00022794"/>
    </source>
</evidence>
<feature type="compositionally biased region" description="Polar residues" evidence="7">
    <location>
        <begin position="959"/>
        <end position="974"/>
    </location>
</feature>
<evidence type="ECO:0000256" key="7">
    <source>
        <dbReference type="SAM" id="MobiDB-lite"/>
    </source>
</evidence>
<evidence type="ECO:0000256" key="2">
    <source>
        <dbReference type="ARBA" id="ARBA00004607"/>
    </source>
</evidence>
<dbReference type="SUPFAM" id="SSF50978">
    <property type="entry name" value="WD40 repeat-like"/>
    <property type="match status" value="1"/>
</dbReference>
<dbReference type="Gene3D" id="2.130.10.10">
    <property type="entry name" value="YVTN repeat-like/Quinoprotein amine dehydrogenase"/>
    <property type="match status" value="1"/>
</dbReference>
<dbReference type="SMART" id="SM00320">
    <property type="entry name" value="WD40"/>
    <property type="match status" value="4"/>
</dbReference>
<feature type="compositionally biased region" description="Polar residues" evidence="7">
    <location>
        <begin position="1180"/>
        <end position="1193"/>
    </location>
</feature>
<evidence type="ECO:0000313" key="10">
    <source>
        <dbReference type="EMBL" id="CAD9077141.1"/>
    </source>
</evidence>
<dbReference type="InterPro" id="IPR036322">
    <property type="entry name" value="WD40_repeat_dom_sf"/>
</dbReference>
<name>A0A6U0JHG7_9EUKA</name>
<dbReference type="InterPro" id="IPR015943">
    <property type="entry name" value="WD40/YVTN_repeat-like_dom_sf"/>
</dbReference>
<feature type="compositionally biased region" description="Low complexity" evidence="7">
    <location>
        <begin position="1361"/>
        <end position="1376"/>
    </location>
</feature>
<evidence type="ECO:0000256" key="1">
    <source>
        <dbReference type="ARBA" id="ARBA00004120"/>
    </source>
</evidence>
<feature type="compositionally biased region" description="Polar residues" evidence="7">
    <location>
        <begin position="1424"/>
        <end position="1447"/>
    </location>
</feature>
<feature type="compositionally biased region" description="Low complexity" evidence="7">
    <location>
        <begin position="410"/>
        <end position="444"/>
    </location>
</feature>
<keyword evidence="6" id="KW-0175">Coiled coil</keyword>
<evidence type="ECO:0000313" key="9">
    <source>
        <dbReference type="EMBL" id="CAD9077140.1"/>
    </source>
</evidence>
<feature type="compositionally biased region" description="Low complexity" evidence="7">
    <location>
        <begin position="1293"/>
        <end position="1325"/>
    </location>
</feature>
<proteinExistence type="predicted"/>
<feature type="region of interest" description="Disordered" evidence="7">
    <location>
        <begin position="1175"/>
        <end position="1195"/>
    </location>
</feature>
<feature type="compositionally biased region" description="Polar residues" evidence="7">
    <location>
        <begin position="1333"/>
        <end position="1351"/>
    </location>
</feature>
<evidence type="ECO:0000256" key="5">
    <source>
        <dbReference type="ARBA" id="ARBA00034464"/>
    </source>
</evidence>
<dbReference type="InterPro" id="IPR000195">
    <property type="entry name" value="Rab-GAP-TBC_dom"/>
</dbReference>
<feature type="domain" description="Rab-GAP TBC" evidence="8">
    <location>
        <begin position="521"/>
        <end position="696"/>
    </location>
</feature>
<feature type="compositionally biased region" description="Polar residues" evidence="7">
    <location>
        <begin position="393"/>
        <end position="408"/>
    </location>
</feature>
<dbReference type="PROSITE" id="PS50086">
    <property type="entry name" value="TBC_RABGAP"/>
    <property type="match status" value="1"/>
</dbReference>
<reference evidence="9" key="1">
    <citation type="submission" date="2021-01" db="EMBL/GenBank/DDBJ databases">
        <authorList>
            <person name="Corre E."/>
            <person name="Pelletier E."/>
            <person name="Niang G."/>
            <person name="Scheremetjew M."/>
            <person name="Finn R."/>
            <person name="Kale V."/>
            <person name="Holt S."/>
            <person name="Cochrane G."/>
            <person name="Meng A."/>
            <person name="Brown T."/>
            <person name="Cohen L."/>
        </authorList>
    </citation>
    <scope>NUCLEOTIDE SEQUENCE</scope>
    <source>
        <strain evidence="9">WS</strain>
    </source>
</reference>
<dbReference type="GO" id="GO:0034451">
    <property type="term" value="C:centriolar satellite"/>
    <property type="evidence" value="ECO:0007669"/>
    <property type="project" value="UniProtKB-SubCell"/>
</dbReference>
<dbReference type="SUPFAM" id="SSF47923">
    <property type="entry name" value="Ypt/Rab-GAP domain of gyp1p"/>
    <property type="match status" value="1"/>
</dbReference>
<dbReference type="InterPro" id="IPR001680">
    <property type="entry name" value="WD40_rpt"/>
</dbReference>
<feature type="coiled-coil region" evidence="6">
    <location>
        <begin position="820"/>
        <end position="847"/>
    </location>
</feature>
<comment type="subcellular location">
    <subcellularLocation>
        <location evidence="1">Cytoplasm</location>
        <location evidence="1">Cytoskeleton</location>
        <location evidence="1">Cilium basal body</location>
    </subcellularLocation>
    <subcellularLocation>
        <location evidence="2">Cytoplasm</location>
        <location evidence="2">Cytoskeleton</location>
        <location evidence="2">Microtubule organizing center</location>
        <location evidence="2">Centrosome</location>
        <location evidence="2">Centriolar satellite</location>
    </subcellularLocation>
</comment>
<accession>A0A6U0JHG7</accession>
<sequence length="1447" mass="163496">MTLTNSSSFLSPPIHTLTSQSNQPKSKFPTTTHPAPSGLLYQFSHGGGSRFLKVACMNWRNEIFICDRRGNVFRIDFAKGESTLIIRYGNAISHMATNPLQPGELLISSLQTNKLSLYNTNALTSANLLSTLQRVHNKKIEYFEFHPMSRLCLSVSEDSVVLWDTLKLKTVKILTCPNSTEKKPQRFQHACFHNGDLLTCINDCVYIWDLHTYESKNSLELPPNSASRHLDIKTFSVSPDGTWLLSGGQKHNYVAVWNYQDRTLHRVIALPYGTNGVQKFIFSPDSERCIILTKEGKIICMRLNDFFILFELHAVTSFYLNVSLSADWKLLEVHTDEGLVQIYDVPTVQQHQQKLRQIQSYAATLDQDPTLSDSQKYMPSVDVSRAGVRDAHTSSSVNRRQVQSNTIVSEPEFPTPEETYTLNDNSSSTPQQPQSQFQFSSPPQNNGSRNSALAESKRAAFKKSVPRRIRTTKWTERNAPITANFNDREVPPKQVQLPKSNAKEMALNFEKLRRLLLTHGEYPEKYRTLVWRFVVSLPENNDVFSNLLMKGPHLSTEGLHKRFPITDGRLFRRLCKVLSALAHYSPIFACSDSVPELAFPFLKVYGSDFVSIFETVVTFYRNWGREWLDVVPNAPTGVLDMVEHILEENDPGLLDHFRSHKISAEGYAWTPLKAVFSHNFSKQQWSKLMDHVLTMPPIFLYYFAVAYLSYFRRTLLTMESDEDFNFFFQHESPCDINKIIQKAYDLLQRTELKFPNYKRFEKLPASFYPVMSKFPTQIVRPQLSSRDRILKEEKKLLQRKQRFVEEEKSRLQTGDESMSQMRLNAALKEADDRLQQDMREREEELVKRRTDLINRRLQEKGKADLVESDKAEFSTMNEDVRQLRASQSEMMKCIERANAEIAQLKYERILSDLQKEKVEIQDALSRQGQENSLLREALEEKERQIASLQQEKPQEKPVLQSSQQENLADSQPPSQRDAEEPIVEAEERQRTPLKEEPLDRSAHEAIRVDTLETTGDSEQRALKKTQMPSQADKKTTGSRSRPSDPVGKQLESGVISPPPKPLGAAPVPLQRTRRTPRRDIDTRRQAKKRPSSSHTAPPQTKNRKVVIPKPARSATPSSTSDTPASPPSKGKRNESQSTRSAVQTPAPQLATKQKGQLSEEQNRYIREKFMDFIHSRTTIEGESPGKNASSSGTDYPWMEELSDSISISDSYSLGEVSKDEDSILQTLQERRPAVTFDELNYLHDEDTTEDLSYLDDDDMITTLPSTTLGDFSAPSGLRTDSTLSAQRSSVHLASSPNKSAASTSTAPTLTLNTHTTTSTSSTPTAEMIDPLDYSSSYMSTTGITTTPSASSGAEHPSKWVSSSSNSTSASASLTSTPDSKGTTRRKRLVYSSPSISFTSNPRTSDYLDSESESDDAVPLKYRTESSSMSDADVSTATTDILQTSTSS</sequence>
<feature type="region of interest" description="Disordered" evidence="7">
    <location>
        <begin position="387"/>
        <end position="465"/>
    </location>
</feature>
<dbReference type="InterPro" id="IPR035969">
    <property type="entry name" value="Rab-GAP_TBC_sf"/>
</dbReference>
<keyword evidence="4" id="KW-0970">Cilium biogenesis/degradation</keyword>
<feature type="region of interest" description="Disordered" evidence="7">
    <location>
        <begin position="1263"/>
        <end position="1447"/>
    </location>
</feature>
<evidence type="ECO:0000256" key="3">
    <source>
        <dbReference type="ARBA" id="ARBA00014199"/>
    </source>
</evidence>
<dbReference type="EMBL" id="HBGD01000486">
    <property type="protein sequence ID" value="CAD9077141.1"/>
    <property type="molecule type" value="Transcribed_RNA"/>
</dbReference>
<feature type="compositionally biased region" description="Low complexity" evidence="7">
    <location>
        <begin position="1108"/>
        <end position="1123"/>
    </location>
</feature>
<dbReference type="EMBL" id="HBGD01000485">
    <property type="protein sequence ID" value="CAD9077140.1"/>
    <property type="molecule type" value="Transcribed_RNA"/>
</dbReference>
<feature type="compositionally biased region" description="Polar residues" evidence="7">
    <location>
        <begin position="1135"/>
        <end position="1159"/>
    </location>
</feature>
<protein>
    <recommendedName>
        <fullName evidence="3">TBC1 domain family member 31</fullName>
    </recommendedName>
</protein>